<proteinExistence type="inferred from homology"/>
<evidence type="ECO:0000313" key="8">
    <source>
        <dbReference type="EMBL" id="OBK85131.1"/>
    </source>
</evidence>
<evidence type="ECO:0000256" key="1">
    <source>
        <dbReference type="ARBA" id="ARBA00004236"/>
    </source>
</evidence>
<keyword evidence="3" id="KW-1003">Cell membrane</keyword>
<evidence type="ECO:0000256" key="2">
    <source>
        <dbReference type="ARBA" id="ARBA00007531"/>
    </source>
</evidence>
<keyword evidence="5" id="KW-1133">Transmembrane helix</keyword>
<evidence type="ECO:0000256" key="4">
    <source>
        <dbReference type="ARBA" id="ARBA00022692"/>
    </source>
</evidence>
<comment type="subcellular location">
    <subcellularLocation>
        <location evidence="1">Cell membrane</location>
    </subcellularLocation>
</comment>
<feature type="chain" id="PRO_5008330409" description="Transmembrane protein MmpS5" evidence="7">
    <location>
        <begin position="23"/>
        <end position="122"/>
    </location>
</feature>
<protein>
    <recommendedName>
        <fullName evidence="10">Transmembrane protein MmpS5</fullName>
    </recommendedName>
</protein>
<evidence type="ECO:0000256" key="5">
    <source>
        <dbReference type="ARBA" id="ARBA00022989"/>
    </source>
</evidence>
<comment type="similarity">
    <text evidence="2">Belongs to the MmpS family.</text>
</comment>
<keyword evidence="6" id="KW-0472">Membrane</keyword>
<evidence type="ECO:0008006" key="10">
    <source>
        <dbReference type="Google" id="ProtNLM"/>
    </source>
</evidence>
<keyword evidence="7" id="KW-0732">Signal</keyword>
<sequence length="122" mass="12148">MSLLSGVLLAAAALAGVPSAGATPDHTKVPVRYDLSGTGVAGYVTYQTQNGQAHATNVPLPWSIQLTGSMTNAASPASYSLSAQSAGPGALSCTVTVKGKVVAQNSATGNPARVLCETHGPR</sequence>
<evidence type="ECO:0000313" key="9">
    <source>
        <dbReference type="Proteomes" id="UP000093759"/>
    </source>
</evidence>
<dbReference type="Pfam" id="PF05423">
    <property type="entry name" value="Mycobact_memb"/>
    <property type="match status" value="1"/>
</dbReference>
<dbReference type="InterPro" id="IPR008693">
    <property type="entry name" value="MmpS"/>
</dbReference>
<dbReference type="Proteomes" id="UP000093759">
    <property type="component" value="Unassembled WGS sequence"/>
</dbReference>
<reference evidence="9" key="1">
    <citation type="submission" date="2016-06" db="EMBL/GenBank/DDBJ databases">
        <authorList>
            <person name="Sutton G."/>
            <person name="Brinkac L."/>
            <person name="Sanka R."/>
            <person name="Adams M."/>
            <person name="Lau E."/>
            <person name="Garcia-Basteiro A."/>
            <person name="Lopez-Varela E."/>
            <person name="Palencia S."/>
        </authorList>
    </citation>
    <scope>NUCLEOTIDE SEQUENCE [LARGE SCALE GENOMIC DNA]</scope>
    <source>
        <strain evidence="9">1274684.2</strain>
    </source>
</reference>
<dbReference type="Gene3D" id="2.60.40.2880">
    <property type="entry name" value="MmpS1-5, C-terminal soluble domain"/>
    <property type="match status" value="1"/>
</dbReference>
<keyword evidence="4" id="KW-0812">Transmembrane</keyword>
<dbReference type="AlphaFoldDB" id="A0A1A3TR39"/>
<accession>A0A1A3TR39</accession>
<name>A0A1A3TR39_MYCSD</name>
<evidence type="ECO:0000256" key="3">
    <source>
        <dbReference type="ARBA" id="ARBA00022475"/>
    </source>
</evidence>
<comment type="caution">
    <text evidence="8">The sequence shown here is derived from an EMBL/GenBank/DDBJ whole genome shotgun (WGS) entry which is preliminary data.</text>
</comment>
<dbReference type="EMBL" id="LZMF01000115">
    <property type="protein sequence ID" value="OBK85131.1"/>
    <property type="molecule type" value="Genomic_DNA"/>
</dbReference>
<dbReference type="GO" id="GO:0005886">
    <property type="term" value="C:plasma membrane"/>
    <property type="evidence" value="ECO:0007669"/>
    <property type="project" value="UniProtKB-SubCell"/>
</dbReference>
<dbReference type="InterPro" id="IPR038468">
    <property type="entry name" value="MmpS_C"/>
</dbReference>
<evidence type="ECO:0000256" key="7">
    <source>
        <dbReference type="SAM" id="SignalP"/>
    </source>
</evidence>
<organism evidence="8 9">
    <name type="scientific">Mycolicibacter sinensis (strain JDM601)</name>
    <name type="common">Mycobacterium sinense</name>
    <dbReference type="NCBI Taxonomy" id="875328"/>
    <lineage>
        <taxon>Bacteria</taxon>
        <taxon>Bacillati</taxon>
        <taxon>Actinomycetota</taxon>
        <taxon>Actinomycetes</taxon>
        <taxon>Mycobacteriales</taxon>
        <taxon>Mycobacteriaceae</taxon>
        <taxon>Mycolicibacter</taxon>
    </lineage>
</organism>
<evidence type="ECO:0000256" key="6">
    <source>
        <dbReference type="ARBA" id="ARBA00023136"/>
    </source>
</evidence>
<feature type="signal peptide" evidence="7">
    <location>
        <begin position="1"/>
        <end position="22"/>
    </location>
</feature>
<gene>
    <name evidence="8" type="ORF">A5648_07755</name>
</gene>